<reference evidence="1" key="1">
    <citation type="submission" date="2021-04" db="EMBL/GenBank/DDBJ databases">
        <title>Pseudaminobacter soli sp. nov., isolated from paddy soil contaminated by heavy metals.</title>
        <authorList>
            <person name="Zhang K."/>
        </authorList>
    </citation>
    <scope>NUCLEOTIDE SEQUENCE</scope>
    <source>
        <strain evidence="1">19-2017</strain>
    </source>
</reference>
<protein>
    <submittedName>
        <fullName evidence="1">Uncharacterized protein</fullName>
    </submittedName>
</protein>
<organism evidence="1 2">
    <name type="scientific">Pseudaminobacter soli</name>
    <name type="common">ex Zhang et al. 2022</name>
    <dbReference type="NCBI Taxonomy" id="2831468"/>
    <lineage>
        <taxon>Bacteria</taxon>
        <taxon>Pseudomonadati</taxon>
        <taxon>Pseudomonadota</taxon>
        <taxon>Alphaproteobacteria</taxon>
        <taxon>Hyphomicrobiales</taxon>
        <taxon>Phyllobacteriaceae</taxon>
        <taxon>Pseudaminobacter</taxon>
    </lineage>
</organism>
<dbReference type="InterPro" id="IPR029063">
    <property type="entry name" value="SAM-dependent_MTases_sf"/>
</dbReference>
<dbReference type="SUPFAM" id="SSF53335">
    <property type="entry name" value="S-adenosyl-L-methionine-dependent methyltransferases"/>
    <property type="match status" value="1"/>
</dbReference>
<dbReference type="EMBL" id="JAGWCR010000001">
    <property type="protein sequence ID" value="MBS3647256.1"/>
    <property type="molecule type" value="Genomic_DNA"/>
</dbReference>
<gene>
    <name evidence="1" type="ORF">KEU06_01270</name>
</gene>
<dbReference type="RefSeq" id="WP_188252813.1">
    <property type="nucleotide sequence ID" value="NZ_JABVCF010000001.1"/>
</dbReference>
<comment type="caution">
    <text evidence="1">The sequence shown here is derived from an EMBL/GenBank/DDBJ whole genome shotgun (WGS) entry which is preliminary data.</text>
</comment>
<accession>A0A942I7N1</accession>
<dbReference type="AlphaFoldDB" id="A0A942I7N1"/>
<name>A0A942I7N1_9HYPH</name>
<dbReference type="Proteomes" id="UP000680348">
    <property type="component" value="Unassembled WGS sequence"/>
</dbReference>
<proteinExistence type="predicted"/>
<dbReference type="InterPro" id="IPR025690">
    <property type="entry name" value="Methyltransf_put"/>
</dbReference>
<evidence type="ECO:0000313" key="2">
    <source>
        <dbReference type="Proteomes" id="UP000680348"/>
    </source>
</evidence>
<evidence type="ECO:0000313" key="1">
    <source>
        <dbReference type="EMBL" id="MBS3647256.1"/>
    </source>
</evidence>
<keyword evidence="2" id="KW-1185">Reference proteome</keyword>
<dbReference type="Pfam" id="PF12692">
    <property type="entry name" value="Methyltransf_17"/>
    <property type="match status" value="1"/>
</dbReference>
<sequence length="169" mass="19087">MNLRLTRLDKLYYRLQAQHVCLNWAATEIAPMSGVVFELGLGHGRTYDHLRTRLPDREIHVFDREVDCIADCTPPDDRLWLGDVDKTLAAAQERFGGRVVLLHADLGTYEAERNEVIKEILRRRVPPLLAPGAIVLSDLPLVLEGASPLPLPDGAREGRYFLYRRSSSS</sequence>
<dbReference type="Gene3D" id="3.40.50.150">
    <property type="entry name" value="Vaccinia Virus protein VP39"/>
    <property type="match status" value="1"/>
</dbReference>